<evidence type="ECO:0008006" key="4">
    <source>
        <dbReference type="Google" id="ProtNLM"/>
    </source>
</evidence>
<evidence type="ECO:0000313" key="2">
    <source>
        <dbReference type="EMBL" id="GIG94729.1"/>
    </source>
</evidence>
<accession>A0ABQ4EJC2</accession>
<evidence type="ECO:0000313" key="3">
    <source>
        <dbReference type="Proteomes" id="UP000621500"/>
    </source>
</evidence>
<name>A0ABQ4EJC2_9ACTN</name>
<dbReference type="Gene3D" id="3.40.50.10330">
    <property type="entry name" value="Probable inorganic polyphosphate/atp-NAD kinase, domain 1"/>
    <property type="match status" value="1"/>
</dbReference>
<dbReference type="RefSeq" id="WP_203856351.1">
    <property type="nucleotide sequence ID" value="NZ_BAAAZQ010000005.1"/>
</dbReference>
<dbReference type="InterPro" id="IPR016064">
    <property type="entry name" value="NAD/diacylglycerol_kinase_sf"/>
</dbReference>
<sequence length="318" mass="34240">MSATLAPRVVVVSRRSELDELLAHHGTRAAAGYYLRQRGRDLAEVVTRHETLQTALTAVGAAIPADWRRGQADRDDLARFPFAREDIVVAVGQDGLVANVAKYLDGQPVIGVDPEPGQNAGVLVRFGPVAVARLLPTVVAGRAPIRERTMVRAALDDGQELIGLNEVYAGHPGHQSARYLLSTADGQRERQSSSGLVVGTGTGATGWCASIARERAAAPPLPAPDEPALCWFVREAWPSPATGASLTAGRLGPDETLEIVAERERLVVFADGLETDHLTMAWGQRLTVGPAARRLRLVEPASAPTDHSRHPSRRRRRR</sequence>
<comment type="caution">
    <text evidence="2">The sequence shown here is derived from an EMBL/GenBank/DDBJ whole genome shotgun (WGS) entry which is preliminary data.</text>
</comment>
<dbReference type="InterPro" id="IPR017437">
    <property type="entry name" value="ATP-NAD_kinase_PpnK-typ_C"/>
</dbReference>
<feature type="region of interest" description="Disordered" evidence="1">
    <location>
        <begin position="298"/>
        <end position="318"/>
    </location>
</feature>
<dbReference type="PANTHER" id="PTHR13158:SF5">
    <property type="entry name" value="NAD KINASE 2, MITOCHONDRIAL"/>
    <property type="match status" value="1"/>
</dbReference>
<protein>
    <recommendedName>
        <fullName evidence="4">NAD kinase</fullName>
    </recommendedName>
</protein>
<dbReference type="SUPFAM" id="SSF111331">
    <property type="entry name" value="NAD kinase/diacylglycerol kinase-like"/>
    <property type="match status" value="1"/>
</dbReference>
<dbReference type="InterPro" id="IPR017438">
    <property type="entry name" value="ATP-NAD_kinase_N"/>
</dbReference>
<dbReference type="PANTHER" id="PTHR13158">
    <property type="match status" value="1"/>
</dbReference>
<organism evidence="2 3">
    <name type="scientific">Plantactinospora mayteni</name>
    <dbReference type="NCBI Taxonomy" id="566021"/>
    <lineage>
        <taxon>Bacteria</taxon>
        <taxon>Bacillati</taxon>
        <taxon>Actinomycetota</taxon>
        <taxon>Actinomycetes</taxon>
        <taxon>Micromonosporales</taxon>
        <taxon>Micromonosporaceae</taxon>
        <taxon>Plantactinospora</taxon>
    </lineage>
</organism>
<dbReference type="EMBL" id="BONX01000007">
    <property type="protein sequence ID" value="GIG94729.1"/>
    <property type="molecule type" value="Genomic_DNA"/>
</dbReference>
<keyword evidence="3" id="KW-1185">Reference proteome</keyword>
<dbReference type="Proteomes" id="UP000621500">
    <property type="component" value="Unassembled WGS sequence"/>
</dbReference>
<gene>
    <name evidence="2" type="ORF">Pma05_13020</name>
</gene>
<dbReference type="Gene3D" id="2.60.200.30">
    <property type="entry name" value="Probable inorganic polyphosphate/atp-NAD kinase, domain 2"/>
    <property type="match status" value="1"/>
</dbReference>
<proteinExistence type="predicted"/>
<evidence type="ECO:0000256" key="1">
    <source>
        <dbReference type="SAM" id="MobiDB-lite"/>
    </source>
</evidence>
<reference evidence="2 3" key="1">
    <citation type="submission" date="2021-01" db="EMBL/GenBank/DDBJ databases">
        <title>Whole genome shotgun sequence of Plantactinospora mayteni NBRC 109088.</title>
        <authorList>
            <person name="Komaki H."/>
            <person name="Tamura T."/>
        </authorList>
    </citation>
    <scope>NUCLEOTIDE SEQUENCE [LARGE SCALE GENOMIC DNA]</scope>
    <source>
        <strain evidence="2 3">NBRC 109088</strain>
    </source>
</reference>